<dbReference type="PANTHER" id="PTHR36302">
    <property type="entry name" value="BLR7088 PROTEIN"/>
    <property type="match status" value="1"/>
</dbReference>
<dbReference type="InterPro" id="IPR036182">
    <property type="entry name" value="PCuAC_sf"/>
</dbReference>
<gene>
    <name evidence="2" type="ORF">NE863_36135</name>
</gene>
<dbReference type="InterPro" id="IPR007410">
    <property type="entry name" value="LpqE-like"/>
</dbReference>
<reference evidence="2" key="1">
    <citation type="submission" date="2022-06" db="EMBL/GenBank/DDBJ databases">
        <title>Physiological and biochemical characterization and genomic elucidation of a strain of the genus Ensifer adhaerens M8 that combines arsenic oxidation and chromium reduction.</title>
        <authorList>
            <person name="Li X."/>
            <person name="Yu c."/>
        </authorList>
    </citation>
    <scope>NUCLEOTIDE SEQUENCE</scope>
    <source>
        <strain evidence="2">M8</strain>
        <plasmid evidence="2">pD</plasmid>
    </source>
</reference>
<evidence type="ECO:0000256" key="1">
    <source>
        <dbReference type="SAM" id="SignalP"/>
    </source>
</evidence>
<dbReference type="EMBL" id="CP098811">
    <property type="protein sequence ID" value="USJ28553.1"/>
    <property type="molecule type" value="Genomic_DNA"/>
</dbReference>
<accession>A0A9Q9DEB3</accession>
<dbReference type="Pfam" id="PF04314">
    <property type="entry name" value="PCuAC"/>
    <property type="match status" value="1"/>
</dbReference>
<dbReference type="RefSeq" id="WP_252161618.1">
    <property type="nucleotide sequence ID" value="NZ_CP098811.1"/>
</dbReference>
<feature type="chain" id="PRO_5040413695" evidence="1">
    <location>
        <begin position="26"/>
        <end position="165"/>
    </location>
</feature>
<name>A0A9Q9DEB3_ENSAD</name>
<dbReference type="PANTHER" id="PTHR36302:SF1">
    <property type="entry name" value="COPPER CHAPERONE PCU(A)C"/>
    <property type="match status" value="1"/>
</dbReference>
<sequence>MQSSFSRNLLASVGFVLAAVTAANADGGDAHLATLGEIRVTHPWLRAAEAGGTTLLFMEIENDGDPVRLVRARSNAAGTATTVGIVLQGETISTVDIGVVEVPRGAFRMDPGGLAIKLEQLSEDFNVDEEIDVVLTFEPGGDLPLRAKVEAADAAEHGHAGHAHH</sequence>
<dbReference type="AlphaFoldDB" id="A0A9Q9DEB3"/>
<dbReference type="InterPro" id="IPR058248">
    <property type="entry name" value="Lxx211020-like"/>
</dbReference>
<dbReference type="Proteomes" id="UP001055460">
    <property type="component" value="Plasmid pD"/>
</dbReference>
<keyword evidence="2" id="KW-0614">Plasmid</keyword>
<geneLocation type="plasmid" evidence="2 3">
    <name>pD</name>
</geneLocation>
<keyword evidence="1" id="KW-0732">Signal</keyword>
<protein>
    <submittedName>
        <fullName evidence="2">Copper chaperone PCu(A)C</fullName>
    </submittedName>
</protein>
<feature type="signal peptide" evidence="1">
    <location>
        <begin position="1"/>
        <end position="25"/>
    </location>
</feature>
<organism evidence="2 3">
    <name type="scientific">Ensifer adhaerens</name>
    <name type="common">Sinorhizobium morelense</name>
    <dbReference type="NCBI Taxonomy" id="106592"/>
    <lineage>
        <taxon>Bacteria</taxon>
        <taxon>Pseudomonadati</taxon>
        <taxon>Pseudomonadota</taxon>
        <taxon>Alphaproteobacteria</taxon>
        <taxon>Hyphomicrobiales</taxon>
        <taxon>Rhizobiaceae</taxon>
        <taxon>Sinorhizobium/Ensifer group</taxon>
        <taxon>Ensifer</taxon>
    </lineage>
</organism>
<dbReference type="Gene3D" id="2.60.40.1890">
    <property type="entry name" value="PCu(A)C copper chaperone"/>
    <property type="match status" value="1"/>
</dbReference>
<evidence type="ECO:0000313" key="2">
    <source>
        <dbReference type="EMBL" id="USJ28553.1"/>
    </source>
</evidence>
<dbReference type="SUPFAM" id="SSF110087">
    <property type="entry name" value="DR1885-like metal-binding protein"/>
    <property type="match status" value="1"/>
</dbReference>
<evidence type="ECO:0000313" key="3">
    <source>
        <dbReference type="Proteomes" id="UP001055460"/>
    </source>
</evidence>
<proteinExistence type="predicted"/>